<gene>
    <name evidence="1" type="ORF">SAMN05444158_3166</name>
</gene>
<protein>
    <recommendedName>
        <fullName evidence="3">DUF3551 domain-containing protein</fullName>
    </recommendedName>
</protein>
<reference evidence="2" key="1">
    <citation type="submission" date="2016-10" db="EMBL/GenBank/DDBJ databases">
        <authorList>
            <person name="Varghese N."/>
            <person name="Submissions S."/>
        </authorList>
    </citation>
    <scope>NUCLEOTIDE SEQUENCE [LARGE SCALE GENOMIC DNA]</scope>
    <source>
        <strain evidence="2">GAS369</strain>
    </source>
</reference>
<dbReference type="Proteomes" id="UP000243904">
    <property type="component" value="Chromosome I"/>
</dbReference>
<accession>A0A1H1UYY8</accession>
<organism evidence="1 2">
    <name type="scientific">Bradyrhizobium canariense</name>
    <dbReference type="NCBI Taxonomy" id="255045"/>
    <lineage>
        <taxon>Bacteria</taxon>
        <taxon>Pseudomonadati</taxon>
        <taxon>Pseudomonadota</taxon>
        <taxon>Alphaproteobacteria</taxon>
        <taxon>Hyphomicrobiales</taxon>
        <taxon>Nitrobacteraceae</taxon>
        <taxon>Bradyrhizobium</taxon>
    </lineage>
</organism>
<name>A0A1H1UYY8_9BRAD</name>
<keyword evidence="2" id="KW-1185">Reference proteome</keyword>
<evidence type="ECO:0008006" key="3">
    <source>
        <dbReference type="Google" id="ProtNLM"/>
    </source>
</evidence>
<proteinExistence type="predicted"/>
<evidence type="ECO:0000313" key="2">
    <source>
        <dbReference type="Proteomes" id="UP000243904"/>
    </source>
</evidence>
<dbReference type="InterPro" id="IPR021937">
    <property type="entry name" value="DUF3551"/>
</dbReference>
<sequence length="75" mass="8227">MRRIIATSLVGVGLAMIVAVPARAISSTRYPYCLQGRSSPGLSNCNFASWAECRVMASGRRLNCVANPFYRGHHR</sequence>
<dbReference type="EMBL" id="LT629750">
    <property type="protein sequence ID" value="SDS77673.1"/>
    <property type="molecule type" value="Genomic_DNA"/>
</dbReference>
<dbReference type="RefSeq" id="WP_146687912.1">
    <property type="nucleotide sequence ID" value="NZ_LT629750.1"/>
</dbReference>
<dbReference type="Pfam" id="PF12071">
    <property type="entry name" value="DUF3551"/>
    <property type="match status" value="1"/>
</dbReference>
<dbReference type="AlphaFoldDB" id="A0A1H1UYY8"/>
<evidence type="ECO:0000313" key="1">
    <source>
        <dbReference type="EMBL" id="SDS77673.1"/>
    </source>
</evidence>